<dbReference type="Pfam" id="PF00042">
    <property type="entry name" value="Globin"/>
    <property type="match status" value="1"/>
</dbReference>
<keyword evidence="12 15" id="KW-0520">NAD</keyword>
<feature type="binding site" evidence="15">
    <location>
        <begin position="392"/>
        <end position="395"/>
    </location>
    <ligand>
        <name>FAD</name>
        <dbReference type="ChEBI" id="CHEBI:57692"/>
    </ligand>
</feature>
<dbReference type="Pfam" id="PF00175">
    <property type="entry name" value="NAD_binding_1"/>
    <property type="match status" value="1"/>
</dbReference>
<dbReference type="GO" id="GO:0046210">
    <property type="term" value="P:nitric oxide catabolic process"/>
    <property type="evidence" value="ECO:0007669"/>
    <property type="project" value="TreeGrafter"/>
</dbReference>
<dbReference type="FunFam" id="1.10.490.10:FF:000003">
    <property type="entry name" value="Flavohemoprotein"/>
    <property type="match status" value="1"/>
</dbReference>
<comment type="domain">
    <text evidence="15">Consists of two distinct domains; an N-terminal heme-containing oxygen-binding domain and a C-terminal reductase domain with binding sites for FAD and NAD(P)H.</text>
</comment>
<dbReference type="InterPro" id="IPR008333">
    <property type="entry name" value="Cbr1-like_FAD-bd_dom"/>
</dbReference>
<dbReference type="InterPro" id="IPR001433">
    <property type="entry name" value="OxRdtase_FAD/NAD-bd"/>
</dbReference>
<dbReference type="InterPro" id="IPR000971">
    <property type="entry name" value="Globin"/>
</dbReference>
<comment type="caution">
    <text evidence="18">The sequence shown here is derived from an EMBL/GenBank/DDBJ whole genome shotgun (WGS) entry which is preliminary data.</text>
</comment>
<feature type="site" description="Involved in heme-bound ligand stabilization and O-O bond activation" evidence="15">
    <location>
        <position position="29"/>
    </location>
</feature>
<dbReference type="CDD" id="cd14777">
    <property type="entry name" value="Yhb1-globin-like"/>
    <property type="match status" value="1"/>
</dbReference>
<gene>
    <name evidence="18" type="primary">hmpA</name>
    <name evidence="15" type="synonym">hmp</name>
    <name evidence="18" type="ORF">GNP95_07510</name>
</gene>
<dbReference type="GO" id="GO:0020037">
    <property type="term" value="F:heme binding"/>
    <property type="evidence" value="ECO:0007669"/>
    <property type="project" value="InterPro"/>
</dbReference>
<feature type="site" description="Influences the redox potential of the prosthetic heme and FAD groups" evidence="15">
    <location>
        <position position="84"/>
    </location>
</feature>
<dbReference type="InterPro" id="IPR001709">
    <property type="entry name" value="Flavoprot_Pyr_Nucl_cyt_Rdtase"/>
</dbReference>
<protein>
    <recommendedName>
        <fullName evidence="15">Flavohemoprotein</fullName>
    </recommendedName>
    <alternativeName>
        <fullName evidence="15">Flavohemoglobin</fullName>
    </alternativeName>
    <alternativeName>
        <fullName evidence="15">Hemoglobin-like protein</fullName>
    </alternativeName>
    <alternativeName>
        <fullName evidence="15">Nitric oxide dioxygenase</fullName>
        <shortName evidence="15">NO oxygenase</shortName>
        <shortName evidence="15">NOD</shortName>
        <ecNumber evidence="15">1.14.12.17</ecNumber>
    </alternativeName>
</protein>
<dbReference type="SUPFAM" id="SSF52343">
    <property type="entry name" value="Ferredoxin reductase-like, C-terminal NADP-linked domain"/>
    <property type="match status" value="1"/>
</dbReference>
<keyword evidence="6 15" id="KW-0285">Flavoprotein</keyword>
<dbReference type="InterPro" id="IPR023950">
    <property type="entry name" value="Hmp"/>
</dbReference>
<dbReference type="Gene3D" id="3.40.50.80">
    <property type="entry name" value="Nucleotide-binding domain of ferredoxin-NADP reductase (FNR) module"/>
    <property type="match status" value="1"/>
</dbReference>
<evidence type="ECO:0000256" key="11">
    <source>
        <dbReference type="ARBA" id="ARBA00023004"/>
    </source>
</evidence>
<feature type="binding site" evidence="15">
    <location>
        <begin position="276"/>
        <end position="281"/>
    </location>
    <ligand>
        <name>NADP(+)</name>
        <dbReference type="ChEBI" id="CHEBI:58349"/>
    </ligand>
</feature>
<dbReference type="HAMAP" id="MF_01252">
    <property type="entry name" value="Hmp"/>
    <property type="match status" value="1"/>
</dbReference>
<dbReference type="SUPFAM" id="SSF46458">
    <property type="entry name" value="Globin-like"/>
    <property type="match status" value="1"/>
</dbReference>
<dbReference type="CDD" id="cd06184">
    <property type="entry name" value="flavohem_like_fad_nad_binding"/>
    <property type="match status" value="1"/>
</dbReference>
<keyword evidence="10 15" id="KW-0560">Oxidoreductase</keyword>
<evidence type="ECO:0000256" key="6">
    <source>
        <dbReference type="ARBA" id="ARBA00022630"/>
    </source>
</evidence>
<dbReference type="PRINTS" id="PR00371">
    <property type="entry name" value="FPNCR"/>
</dbReference>
<dbReference type="EC" id="1.14.12.17" evidence="15"/>
<evidence type="ECO:0000256" key="15">
    <source>
        <dbReference type="HAMAP-Rule" id="MF_01252"/>
    </source>
</evidence>
<dbReference type="PROSITE" id="PS01033">
    <property type="entry name" value="GLOBIN"/>
    <property type="match status" value="1"/>
</dbReference>
<evidence type="ECO:0000256" key="5">
    <source>
        <dbReference type="ARBA" id="ARBA00022621"/>
    </source>
</evidence>
<dbReference type="Pfam" id="PF00970">
    <property type="entry name" value="FAD_binding_6"/>
    <property type="match status" value="1"/>
</dbReference>
<name>A0A7X2Z0M7_9BACL</name>
<dbReference type="SUPFAM" id="SSF63380">
    <property type="entry name" value="Riboflavin synthase domain-like"/>
    <property type="match status" value="1"/>
</dbReference>
<evidence type="ECO:0000256" key="4">
    <source>
        <dbReference type="ARBA" id="ARBA00022617"/>
    </source>
</evidence>
<evidence type="ECO:0000313" key="19">
    <source>
        <dbReference type="Proteomes" id="UP000447876"/>
    </source>
</evidence>
<dbReference type="PROSITE" id="PS51384">
    <property type="entry name" value="FAD_FR"/>
    <property type="match status" value="1"/>
</dbReference>
<proteinExistence type="inferred from homology"/>
<dbReference type="InterPro" id="IPR009050">
    <property type="entry name" value="Globin-like_sf"/>
</dbReference>
<feature type="active site" description="Charge relay system" evidence="15">
    <location>
        <position position="137"/>
    </location>
</feature>
<dbReference type="InterPro" id="IPR012292">
    <property type="entry name" value="Globin/Proto"/>
</dbReference>
<evidence type="ECO:0000256" key="3">
    <source>
        <dbReference type="ARBA" id="ARBA00022448"/>
    </source>
</evidence>
<dbReference type="OrthoDB" id="9801223at2"/>
<dbReference type="FunFam" id="3.40.50.80:FF:000010">
    <property type="entry name" value="Flavohemoprotein"/>
    <property type="match status" value="1"/>
</dbReference>
<dbReference type="EMBL" id="WNZW01000002">
    <property type="protein sequence ID" value="MUG44843.1"/>
    <property type="molecule type" value="Genomic_DNA"/>
</dbReference>
<evidence type="ECO:0000256" key="10">
    <source>
        <dbReference type="ARBA" id="ARBA00023002"/>
    </source>
</evidence>
<keyword evidence="15" id="KW-0216">Detoxification</keyword>
<comment type="similarity">
    <text evidence="1 15">In the C-terminal section; belongs to the flavoprotein pyridine nucleotide cytochrome reductase family.</text>
</comment>
<comment type="catalytic activity">
    <reaction evidence="13 15">
        <text>2 nitric oxide + NADH + 2 O2 = 2 nitrate + NAD(+) + H(+)</text>
        <dbReference type="Rhea" id="RHEA:19469"/>
        <dbReference type="ChEBI" id="CHEBI:15378"/>
        <dbReference type="ChEBI" id="CHEBI:15379"/>
        <dbReference type="ChEBI" id="CHEBI:16480"/>
        <dbReference type="ChEBI" id="CHEBI:17632"/>
        <dbReference type="ChEBI" id="CHEBI:57540"/>
        <dbReference type="ChEBI" id="CHEBI:57945"/>
        <dbReference type="EC" id="1.14.12.17"/>
    </reaction>
</comment>
<comment type="caution">
    <text evidence="15">Lacks conserved residue(s) required for the propagation of feature annotation.</text>
</comment>
<dbReference type="RefSeq" id="WP_155610253.1">
    <property type="nucleotide sequence ID" value="NZ_WNZW01000002.1"/>
</dbReference>
<dbReference type="NCBIfam" id="NF009805">
    <property type="entry name" value="PRK13289.1"/>
    <property type="match status" value="1"/>
</dbReference>
<organism evidence="18 19">
    <name type="scientific">Paenibacillus woosongensis</name>
    <dbReference type="NCBI Taxonomy" id="307580"/>
    <lineage>
        <taxon>Bacteria</taxon>
        <taxon>Bacillati</taxon>
        <taxon>Bacillota</taxon>
        <taxon>Bacilli</taxon>
        <taxon>Bacillales</taxon>
        <taxon>Paenibacillaceae</taxon>
        <taxon>Paenibacillus</taxon>
    </lineage>
</organism>
<dbReference type="InterPro" id="IPR017938">
    <property type="entry name" value="Riboflavin_synthase-like_b-brl"/>
</dbReference>
<evidence type="ECO:0000256" key="14">
    <source>
        <dbReference type="ARBA" id="ARBA00049433"/>
    </source>
</evidence>
<comment type="cofactor">
    <cofactor evidence="15">
        <name>heme b</name>
        <dbReference type="ChEBI" id="CHEBI:60344"/>
    </cofactor>
    <text evidence="15">Binds 1 heme b (iron(II)-protoporphyrin IX) group per subunit.</text>
</comment>
<dbReference type="GO" id="GO:0019825">
    <property type="term" value="F:oxygen binding"/>
    <property type="evidence" value="ECO:0007669"/>
    <property type="project" value="InterPro"/>
</dbReference>
<evidence type="ECO:0000259" key="16">
    <source>
        <dbReference type="PROSITE" id="PS01033"/>
    </source>
</evidence>
<dbReference type="GO" id="GO:0008941">
    <property type="term" value="F:nitric oxide dioxygenase NAD(P)H activity"/>
    <property type="evidence" value="ECO:0007669"/>
    <property type="project" value="UniProtKB-UniRule"/>
</dbReference>
<dbReference type="PANTHER" id="PTHR43396">
    <property type="entry name" value="FLAVOHEMOPROTEIN"/>
    <property type="match status" value="1"/>
</dbReference>
<keyword evidence="8 15" id="KW-0274">FAD</keyword>
<feature type="site" description="Influences the redox potential of the prosthetic heme and FAD groups" evidence="15">
    <location>
        <position position="391"/>
    </location>
</feature>
<dbReference type="GO" id="GO:0046872">
    <property type="term" value="F:metal ion binding"/>
    <property type="evidence" value="ECO:0007669"/>
    <property type="project" value="UniProtKB-KW"/>
</dbReference>
<feature type="domain" description="FAD-binding FR-type" evidence="17">
    <location>
        <begin position="152"/>
        <end position="263"/>
    </location>
</feature>
<feature type="binding site" evidence="15">
    <location>
        <position position="190"/>
    </location>
    <ligand>
        <name>FAD</name>
        <dbReference type="ChEBI" id="CHEBI:57692"/>
    </ligand>
</feature>
<comment type="function">
    <text evidence="15">Is involved in NO detoxification in an aerobic process, termed nitric oxide dioxygenase (NOD) reaction that utilizes O(2) and NAD(P)H to convert NO to nitrate, which protects the bacterium from various noxious nitrogen compounds. Therefore, plays a central role in the inducible response to nitrosative stress.</text>
</comment>
<keyword evidence="3 15" id="KW-0813">Transport</keyword>
<evidence type="ECO:0000259" key="17">
    <source>
        <dbReference type="PROSITE" id="PS51384"/>
    </source>
</evidence>
<evidence type="ECO:0000256" key="12">
    <source>
        <dbReference type="ARBA" id="ARBA00023027"/>
    </source>
</evidence>
<feature type="region of interest" description="Reductase" evidence="15">
    <location>
        <begin position="149"/>
        <end position="413"/>
    </location>
</feature>
<evidence type="ECO:0000256" key="7">
    <source>
        <dbReference type="ARBA" id="ARBA00022723"/>
    </source>
</evidence>
<keyword evidence="7 15" id="KW-0479">Metal-binding</keyword>
<accession>A0A7X2Z0M7</accession>
<dbReference type="GO" id="GO:0071949">
    <property type="term" value="F:FAD binding"/>
    <property type="evidence" value="ECO:0007669"/>
    <property type="project" value="InterPro"/>
</dbReference>
<comment type="catalytic activity">
    <reaction evidence="14 15">
        <text>2 nitric oxide + NADPH + 2 O2 = 2 nitrate + NADP(+) + H(+)</text>
        <dbReference type="Rhea" id="RHEA:19465"/>
        <dbReference type="ChEBI" id="CHEBI:15378"/>
        <dbReference type="ChEBI" id="CHEBI:15379"/>
        <dbReference type="ChEBI" id="CHEBI:16480"/>
        <dbReference type="ChEBI" id="CHEBI:17632"/>
        <dbReference type="ChEBI" id="CHEBI:57783"/>
        <dbReference type="ChEBI" id="CHEBI:58349"/>
        <dbReference type="EC" id="1.14.12.17"/>
    </reaction>
</comment>
<dbReference type="Gene3D" id="1.10.490.10">
    <property type="entry name" value="Globins"/>
    <property type="match status" value="1"/>
</dbReference>
<dbReference type="InterPro" id="IPR017927">
    <property type="entry name" value="FAD-bd_FR_type"/>
</dbReference>
<keyword evidence="11 15" id="KW-0408">Iron</keyword>
<evidence type="ECO:0000313" key="18">
    <source>
        <dbReference type="EMBL" id="MUG44843.1"/>
    </source>
</evidence>
<comment type="cofactor">
    <cofactor evidence="15">
        <name>FAD</name>
        <dbReference type="ChEBI" id="CHEBI:57692"/>
    </cofactor>
    <text evidence="15">Binds 1 FAD per subunit.</text>
</comment>
<feature type="domain" description="Globin" evidence="16">
    <location>
        <begin position="1"/>
        <end position="138"/>
    </location>
</feature>
<sequence length="413" mass="45280">MLDSRTIEIIKSTVPVLEVHGETITRTFYETMFRNHPELLNVFNHANQRQGKQPTALANAVYAAAANIDALERILPVVHGIAQKHRALGILPEHYPIVGENLLAAIKTVLGEAATDEIIEAWSKAYGVIADVFISVEAGMYEQTEQQPGGWRGFRRFIVDRKVQETAEVTSFYLLPEDGNATASYEPGQYITVRVKPEGQEFTHLRHYSLSTAPGAGYYRITVKREDAGDDRPAGIVSTYLHEQIQEGGILELSAPAGDFTLNQNLGTPVTLIGGGVGLTPLVSMLETLLQHSDRDIVYIHAARSKGHHILKEHVAKLAANNSTRLKCYTVYESAADSERCDKSGYIDASWLSQVAPLESDFYFCGPVPFMRAINQALHSLNVPEANIHYEFFGPAGSLGSPSGSSPSSNSEE</sequence>
<dbReference type="AlphaFoldDB" id="A0A7X2Z0M7"/>
<dbReference type="GO" id="GO:0009636">
    <property type="term" value="P:response to toxic substance"/>
    <property type="evidence" value="ECO:0007669"/>
    <property type="project" value="UniProtKB-KW"/>
</dbReference>
<evidence type="ECO:0000256" key="2">
    <source>
        <dbReference type="ARBA" id="ARBA00008414"/>
    </source>
</evidence>
<evidence type="ECO:0000256" key="1">
    <source>
        <dbReference type="ARBA" id="ARBA00006401"/>
    </source>
</evidence>
<keyword evidence="9 15" id="KW-0521">NADP</keyword>
<dbReference type="GO" id="GO:0071500">
    <property type="term" value="P:cellular response to nitrosative stress"/>
    <property type="evidence" value="ECO:0007669"/>
    <property type="project" value="TreeGrafter"/>
</dbReference>
<dbReference type="InterPro" id="IPR039261">
    <property type="entry name" value="FNR_nucleotide-bd"/>
</dbReference>
<dbReference type="FunFam" id="2.40.30.10:FF:000034">
    <property type="entry name" value="Flavohemoprotein"/>
    <property type="match status" value="1"/>
</dbReference>
<feature type="binding site" description="proximal binding residue" evidence="15">
    <location>
        <position position="85"/>
    </location>
    <ligand>
        <name>heme b</name>
        <dbReference type="ChEBI" id="CHEBI:60344"/>
    </ligand>
    <ligandPart>
        <name>Fe</name>
        <dbReference type="ChEBI" id="CHEBI:18248"/>
    </ligandPart>
</feature>
<keyword evidence="5 15" id="KW-0561">Oxygen transport</keyword>
<feature type="active site" description="Charge relay system" evidence="15">
    <location>
        <position position="95"/>
    </location>
</feature>
<keyword evidence="4 15" id="KW-0349">Heme</keyword>
<evidence type="ECO:0000256" key="9">
    <source>
        <dbReference type="ARBA" id="ARBA00022857"/>
    </source>
</evidence>
<dbReference type="PRINTS" id="PR00406">
    <property type="entry name" value="CYTB5RDTASE"/>
</dbReference>
<dbReference type="Gene3D" id="2.40.30.10">
    <property type="entry name" value="Translation factors"/>
    <property type="match status" value="1"/>
</dbReference>
<evidence type="ECO:0000256" key="8">
    <source>
        <dbReference type="ARBA" id="ARBA00022827"/>
    </source>
</evidence>
<reference evidence="18 19" key="1">
    <citation type="submission" date="2019-11" db="EMBL/GenBank/DDBJ databases">
        <title>Draft genome sequences of five Paenibacillus species of dairy origin.</title>
        <authorList>
            <person name="Olajide A.M."/>
            <person name="Chen S."/>
            <person name="Lapointe G."/>
        </authorList>
    </citation>
    <scope>NUCLEOTIDE SEQUENCE [LARGE SCALE GENOMIC DNA]</scope>
    <source>
        <strain evidence="18 19">12CR55</strain>
    </source>
</reference>
<comment type="similarity">
    <text evidence="2 15">Belongs to the globin family. Two-domain flavohemoproteins subfamily.</text>
</comment>
<dbReference type="Proteomes" id="UP000447876">
    <property type="component" value="Unassembled WGS sequence"/>
</dbReference>
<evidence type="ECO:0000256" key="13">
    <source>
        <dbReference type="ARBA" id="ARBA00048649"/>
    </source>
</evidence>
<dbReference type="GO" id="GO:0005344">
    <property type="term" value="F:oxygen carrier activity"/>
    <property type="evidence" value="ECO:0007669"/>
    <property type="project" value="UniProtKB-UniRule"/>
</dbReference>
<dbReference type="PANTHER" id="PTHR43396:SF3">
    <property type="entry name" value="FLAVOHEMOPROTEIN"/>
    <property type="match status" value="1"/>
</dbReference>